<dbReference type="InterPro" id="IPR013196">
    <property type="entry name" value="HTH_11"/>
</dbReference>
<feature type="DNA-binding region" description="H-T-H motif" evidence="2">
    <location>
        <begin position="24"/>
        <end position="43"/>
    </location>
</feature>
<dbReference type="InterPro" id="IPR045864">
    <property type="entry name" value="aa-tRNA-synth_II/BPL/LPL"/>
</dbReference>
<dbReference type="EMBL" id="CACRST010000011">
    <property type="protein sequence ID" value="VYS98565.1"/>
    <property type="molecule type" value="Genomic_DNA"/>
</dbReference>
<dbReference type="SUPFAM" id="SSF46785">
    <property type="entry name" value="Winged helix' DNA-binding domain"/>
    <property type="match status" value="1"/>
</dbReference>
<dbReference type="PROSITE" id="PS51733">
    <property type="entry name" value="BPL_LPL_CATALYTIC"/>
    <property type="match status" value="1"/>
</dbReference>
<dbReference type="Gene3D" id="3.30.930.10">
    <property type="entry name" value="Bira Bifunctional Protein, Domain 2"/>
    <property type="match status" value="1"/>
</dbReference>
<feature type="binding site" evidence="2">
    <location>
        <begin position="122"/>
        <end position="124"/>
    </location>
    <ligand>
        <name>biotin</name>
        <dbReference type="ChEBI" id="CHEBI:57586"/>
    </ligand>
</feature>
<keyword evidence="2" id="KW-0547">Nucleotide-binding</keyword>
<organism evidence="4">
    <name type="scientific">Blautia glucerasea</name>
    <dbReference type="NCBI Taxonomy" id="536633"/>
    <lineage>
        <taxon>Bacteria</taxon>
        <taxon>Bacillati</taxon>
        <taxon>Bacillota</taxon>
        <taxon>Clostridia</taxon>
        <taxon>Lachnospirales</taxon>
        <taxon>Lachnospiraceae</taxon>
        <taxon>Blautia</taxon>
    </lineage>
</organism>
<dbReference type="AlphaFoldDB" id="A0A6N2T416"/>
<dbReference type="GO" id="GO:0004077">
    <property type="term" value="F:biotin--[biotin carboxyl-carrier protein] ligase activity"/>
    <property type="evidence" value="ECO:0007669"/>
    <property type="project" value="UniProtKB-UniRule"/>
</dbReference>
<keyword evidence="2" id="KW-0804">Transcription</keyword>
<dbReference type="Gene3D" id="1.10.10.10">
    <property type="entry name" value="Winged helix-like DNA-binding domain superfamily/Winged helix DNA-binding domain"/>
    <property type="match status" value="1"/>
</dbReference>
<accession>A0A6N2T416</accession>
<keyword evidence="2" id="KW-0092">Biotin</keyword>
<dbReference type="PANTHER" id="PTHR12835">
    <property type="entry name" value="BIOTIN PROTEIN LIGASE"/>
    <property type="match status" value="1"/>
</dbReference>
<proteinExistence type="inferred from homology"/>
<keyword evidence="2" id="KW-0238">DNA-binding</keyword>
<evidence type="ECO:0000313" key="4">
    <source>
        <dbReference type="EMBL" id="VYS98565.1"/>
    </source>
</evidence>
<feature type="binding site" evidence="2">
    <location>
        <position position="118"/>
    </location>
    <ligand>
        <name>biotin</name>
        <dbReference type="ChEBI" id="CHEBI:57586"/>
    </ligand>
</feature>
<feature type="binding site" evidence="2">
    <location>
        <begin position="93"/>
        <end position="95"/>
    </location>
    <ligand>
        <name>biotin</name>
        <dbReference type="ChEBI" id="CHEBI:57586"/>
    </ligand>
</feature>
<dbReference type="GO" id="GO:0006355">
    <property type="term" value="P:regulation of DNA-templated transcription"/>
    <property type="evidence" value="ECO:0007669"/>
    <property type="project" value="UniProtKB-UniRule"/>
</dbReference>
<dbReference type="GO" id="GO:0005524">
    <property type="term" value="F:ATP binding"/>
    <property type="evidence" value="ECO:0007669"/>
    <property type="project" value="UniProtKB-UniRule"/>
</dbReference>
<comment type="function">
    <text evidence="2">Acts both as a biotin--[acetyl-CoA-carboxylase] ligase and a repressor.</text>
</comment>
<dbReference type="CDD" id="cd16442">
    <property type="entry name" value="BPL"/>
    <property type="match status" value="1"/>
</dbReference>
<dbReference type="HAMAP" id="MF_00978">
    <property type="entry name" value="Bifunct_BirA"/>
    <property type="match status" value="1"/>
</dbReference>
<sequence length="326" mass="36044">MARISVKSRLLELLEQNRGITISGEQMARELDCTRAAVWKAVKTLQQEGYEIEAGPNKGYMLSEDNNILAEEGIRPLLRQPEAYLKLYQEIDSTNRAAKQAAIAGEAGHGSVILACGQSCGRGRRGRSFYSPSQAGLYLSVILQPKGNLRESLLLTTEAAVAVYKAVRKITGIELDIKWVNDLYYKGKKVCGILTEAITDFESGEIQYAVVGIGLNLYEEEGGYPPELRGIAGGLYRNQREAEGVNRNRLAAEIVNCLLDETRELKLLSEYLDRNMIPGHRIQILDGQQSRSAYAVAICQDGRLKVREEDGSETLLAYGEVSVIVE</sequence>
<keyword evidence="2" id="KW-0678">Repressor</keyword>
<keyword evidence="1 2" id="KW-0436">Ligase</keyword>
<dbReference type="RefSeq" id="WP_412110016.1">
    <property type="nucleotide sequence ID" value="NZ_CACRST010000011.1"/>
</dbReference>
<dbReference type="Pfam" id="PF08279">
    <property type="entry name" value="HTH_11"/>
    <property type="match status" value="1"/>
</dbReference>
<dbReference type="GO" id="GO:0003677">
    <property type="term" value="F:DNA binding"/>
    <property type="evidence" value="ECO:0007669"/>
    <property type="project" value="UniProtKB-UniRule"/>
</dbReference>
<dbReference type="NCBIfam" id="TIGR00121">
    <property type="entry name" value="birA_ligase"/>
    <property type="match status" value="1"/>
</dbReference>
<dbReference type="InterPro" id="IPR004143">
    <property type="entry name" value="BPL_LPL_catalytic"/>
</dbReference>
<feature type="binding site" evidence="2">
    <location>
        <position position="189"/>
    </location>
    <ligand>
        <name>biotin</name>
        <dbReference type="ChEBI" id="CHEBI:57586"/>
    </ligand>
</feature>
<comment type="catalytic activity">
    <reaction evidence="2">
        <text>biotin + L-lysyl-[protein] + ATP = N(6)-biotinyl-L-lysyl-[protein] + AMP + diphosphate + H(+)</text>
        <dbReference type="Rhea" id="RHEA:11756"/>
        <dbReference type="Rhea" id="RHEA-COMP:9752"/>
        <dbReference type="Rhea" id="RHEA-COMP:10505"/>
        <dbReference type="ChEBI" id="CHEBI:15378"/>
        <dbReference type="ChEBI" id="CHEBI:29969"/>
        <dbReference type="ChEBI" id="CHEBI:30616"/>
        <dbReference type="ChEBI" id="CHEBI:33019"/>
        <dbReference type="ChEBI" id="CHEBI:57586"/>
        <dbReference type="ChEBI" id="CHEBI:83144"/>
        <dbReference type="ChEBI" id="CHEBI:456215"/>
        <dbReference type="EC" id="6.3.4.15"/>
    </reaction>
</comment>
<evidence type="ECO:0000256" key="2">
    <source>
        <dbReference type="HAMAP-Rule" id="MF_00978"/>
    </source>
</evidence>
<dbReference type="Pfam" id="PF03099">
    <property type="entry name" value="BPL_LplA_LipB"/>
    <property type="match status" value="1"/>
</dbReference>
<dbReference type="PANTHER" id="PTHR12835:SF5">
    <property type="entry name" value="BIOTIN--PROTEIN LIGASE"/>
    <property type="match status" value="1"/>
</dbReference>
<dbReference type="GO" id="GO:0005737">
    <property type="term" value="C:cytoplasm"/>
    <property type="evidence" value="ECO:0007669"/>
    <property type="project" value="TreeGrafter"/>
</dbReference>
<dbReference type="Gene3D" id="2.30.30.100">
    <property type="match status" value="1"/>
</dbReference>
<feature type="domain" description="BPL/LPL catalytic" evidence="3">
    <location>
        <begin position="86"/>
        <end position="266"/>
    </location>
</feature>
<dbReference type="InterPro" id="IPR030855">
    <property type="entry name" value="Bifunct_BirA"/>
</dbReference>
<evidence type="ECO:0000259" key="3">
    <source>
        <dbReference type="PROSITE" id="PS51733"/>
    </source>
</evidence>
<reference evidence="4" key="1">
    <citation type="submission" date="2019-11" db="EMBL/GenBank/DDBJ databases">
        <authorList>
            <person name="Feng L."/>
        </authorList>
    </citation>
    <scope>NUCLEOTIDE SEQUENCE</scope>
    <source>
        <strain evidence="4">BgluceraseaLFYP119</strain>
    </source>
</reference>
<evidence type="ECO:0000256" key="1">
    <source>
        <dbReference type="ARBA" id="ARBA00022598"/>
    </source>
</evidence>
<dbReference type="InterPro" id="IPR036388">
    <property type="entry name" value="WH-like_DNA-bd_sf"/>
</dbReference>
<dbReference type="GO" id="GO:0016740">
    <property type="term" value="F:transferase activity"/>
    <property type="evidence" value="ECO:0007669"/>
    <property type="project" value="UniProtKB-ARBA"/>
</dbReference>
<gene>
    <name evidence="4" type="primary">birA_1</name>
    <name evidence="2" type="synonym">birA</name>
    <name evidence="4" type="ORF">BGLFYP119_01364</name>
</gene>
<keyword evidence="2" id="KW-0067">ATP-binding</keyword>
<dbReference type="GO" id="GO:0009249">
    <property type="term" value="P:protein lipoylation"/>
    <property type="evidence" value="ECO:0007669"/>
    <property type="project" value="UniProtKB-ARBA"/>
</dbReference>
<name>A0A6N2T416_9FIRM</name>
<keyword evidence="2" id="KW-0805">Transcription regulation</keyword>
<protein>
    <recommendedName>
        <fullName evidence="2">Bifunctional ligase/repressor BirA</fullName>
    </recommendedName>
    <alternativeName>
        <fullName evidence="2">Biotin--[acetyl-CoA-carboxylase] ligase</fullName>
        <ecNumber evidence="2">6.3.4.15</ecNumber>
    </alternativeName>
    <alternativeName>
        <fullName evidence="2">Biotin--protein ligase</fullName>
    </alternativeName>
    <alternativeName>
        <fullName evidence="2">Biotin-[acetyl-CoA carboxylase] synthetase</fullName>
    </alternativeName>
</protein>
<dbReference type="InterPro" id="IPR036390">
    <property type="entry name" value="WH_DNA-bd_sf"/>
</dbReference>
<comment type="similarity">
    <text evidence="2">Belongs to the biotin--protein ligase family.</text>
</comment>
<dbReference type="EC" id="6.3.4.15" evidence="2"/>
<dbReference type="InterPro" id="IPR004408">
    <property type="entry name" value="Biotin_CoA_COase_ligase"/>
</dbReference>
<dbReference type="SUPFAM" id="SSF55681">
    <property type="entry name" value="Class II aaRS and biotin synthetases"/>
    <property type="match status" value="1"/>
</dbReference>